<evidence type="ECO:0000256" key="4">
    <source>
        <dbReference type="ARBA" id="ARBA00023136"/>
    </source>
</evidence>
<keyword evidence="4 7" id="KW-0472">Membrane</keyword>
<proteinExistence type="inferred from homology"/>
<dbReference type="Pfam" id="PF00083">
    <property type="entry name" value="Sugar_tr"/>
    <property type="match status" value="1"/>
</dbReference>
<evidence type="ECO:0000259" key="8">
    <source>
        <dbReference type="PROSITE" id="PS50850"/>
    </source>
</evidence>
<dbReference type="NCBIfam" id="TIGR00879">
    <property type="entry name" value="SP"/>
    <property type="match status" value="1"/>
</dbReference>
<dbReference type="InterPro" id="IPR005829">
    <property type="entry name" value="Sugar_transporter_CS"/>
</dbReference>
<comment type="similarity">
    <text evidence="6">Belongs to the major facilitator superfamily. Sugar transporter (TC 2.A.1.1) family.</text>
</comment>
<accession>A0A8J2R5D1</accession>
<dbReference type="PANTHER" id="PTHR23503">
    <property type="entry name" value="SOLUTE CARRIER FAMILY 2"/>
    <property type="match status" value="1"/>
</dbReference>
<evidence type="ECO:0000256" key="7">
    <source>
        <dbReference type="SAM" id="Phobius"/>
    </source>
</evidence>
<dbReference type="InterPro" id="IPR020846">
    <property type="entry name" value="MFS_dom"/>
</dbReference>
<feature type="transmembrane region" description="Helical" evidence="7">
    <location>
        <begin position="267"/>
        <end position="285"/>
    </location>
</feature>
<feature type="transmembrane region" description="Helical" evidence="7">
    <location>
        <begin position="175"/>
        <end position="196"/>
    </location>
</feature>
<reference evidence="9" key="1">
    <citation type="submission" date="2021-09" db="EMBL/GenBank/DDBJ databases">
        <authorList>
            <person name="Martin H S."/>
        </authorList>
    </citation>
    <scope>NUCLEOTIDE SEQUENCE</scope>
</reference>
<evidence type="ECO:0000256" key="2">
    <source>
        <dbReference type="ARBA" id="ARBA00022692"/>
    </source>
</evidence>
<gene>
    <name evidence="9" type="ORF">DCHRY22_LOCUS15584</name>
</gene>
<dbReference type="Pfam" id="PF14995">
    <property type="entry name" value="TMEM107"/>
    <property type="match status" value="1"/>
</dbReference>
<keyword evidence="10" id="KW-1185">Reference proteome</keyword>
<evidence type="ECO:0000256" key="6">
    <source>
        <dbReference type="RuleBase" id="RU003346"/>
    </source>
</evidence>
<organism evidence="9 10">
    <name type="scientific">Danaus chrysippus</name>
    <name type="common">African queen</name>
    <dbReference type="NCBI Taxonomy" id="151541"/>
    <lineage>
        <taxon>Eukaryota</taxon>
        <taxon>Metazoa</taxon>
        <taxon>Ecdysozoa</taxon>
        <taxon>Arthropoda</taxon>
        <taxon>Hexapoda</taxon>
        <taxon>Insecta</taxon>
        <taxon>Pterygota</taxon>
        <taxon>Neoptera</taxon>
        <taxon>Endopterygota</taxon>
        <taxon>Lepidoptera</taxon>
        <taxon>Glossata</taxon>
        <taxon>Ditrysia</taxon>
        <taxon>Papilionoidea</taxon>
        <taxon>Nymphalidae</taxon>
        <taxon>Danainae</taxon>
        <taxon>Danaini</taxon>
        <taxon>Danaina</taxon>
        <taxon>Danaus</taxon>
        <taxon>Anosia</taxon>
    </lineage>
</organism>
<dbReference type="OrthoDB" id="4540492at2759"/>
<feature type="transmembrane region" description="Helical" evidence="7">
    <location>
        <begin position="109"/>
        <end position="132"/>
    </location>
</feature>
<dbReference type="InterPro" id="IPR029248">
    <property type="entry name" value="TMEM107"/>
</dbReference>
<dbReference type="GO" id="GO:0016020">
    <property type="term" value="C:membrane"/>
    <property type="evidence" value="ECO:0007669"/>
    <property type="project" value="UniProtKB-SubCell"/>
</dbReference>
<dbReference type="SUPFAM" id="SSF103473">
    <property type="entry name" value="MFS general substrate transporter"/>
    <property type="match status" value="1"/>
</dbReference>
<comment type="caution">
    <text evidence="9">The sequence shown here is derived from an EMBL/GenBank/DDBJ whole genome shotgun (WGS) entry which is preliminary data.</text>
</comment>
<evidence type="ECO:0000256" key="3">
    <source>
        <dbReference type="ARBA" id="ARBA00022989"/>
    </source>
</evidence>
<evidence type="ECO:0000256" key="5">
    <source>
        <dbReference type="ARBA" id="ARBA00023180"/>
    </source>
</evidence>
<feature type="transmembrane region" description="Helical" evidence="7">
    <location>
        <begin position="81"/>
        <end position="102"/>
    </location>
</feature>
<dbReference type="PRINTS" id="PR00171">
    <property type="entry name" value="SUGRTRNSPORT"/>
</dbReference>
<feature type="transmembrane region" description="Helical" evidence="7">
    <location>
        <begin position="231"/>
        <end position="255"/>
    </location>
</feature>
<dbReference type="Proteomes" id="UP000789524">
    <property type="component" value="Unassembled WGS sequence"/>
</dbReference>
<dbReference type="InterPro" id="IPR003663">
    <property type="entry name" value="Sugar/inositol_transpt"/>
</dbReference>
<name>A0A8J2R5D1_9NEOP</name>
<keyword evidence="5" id="KW-0325">Glycoprotein</keyword>
<evidence type="ECO:0000313" key="9">
    <source>
        <dbReference type="EMBL" id="CAG9585097.1"/>
    </source>
</evidence>
<feature type="transmembrane region" description="Helical" evidence="7">
    <location>
        <begin position="291"/>
        <end position="312"/>
    </location>
</feature>
<protein>
    <submittedName>
        <fullName evidence="9">(African queen) hypothetical protein</fullName>
    </submittedName>
</protein>
<feature type="transmembrane region" description="Helical" evidence="7">
    <location>
        <begin position="53"/>
        <end position="75"/>
    </location>
</feature>
<dbReference type="InterPro" id="IPR005828">
    <property type="entry name" value="MFS_sugar_transport-like"/>
</dbReference>
<dbReference type="AlphaFoldDB" id="A0A8J2R5D1"/>
<keyword evidence="3 7" id="KW-1133">Transmembrane helix</keyword>
<dbReference type="PROSITE" id="PS00216">
    <property type="entry name" value="SUGAR_TRANSPORT_1"/>
    <property type="match status" value="1"/>
</dbReference>
<dbReference type="InterPro" id="IPR036259">
    <property type="entry name" value="MFS_trans_sf"/>
</dbReference>
<dbReference type="PANTHER" id="PTHR23503:SF127">
    <property type="entry name" value="FI08437P-RELATED"/>
    <property type="match status" value="1"/>
</dbReference>
<dbReference type="GO" id="GO:0015149">
    <property type="term" value="F:hexose transmembrane transporter activity"/>
    <property type="evidence" value="ECO:0007669"/>
    <property type="project" value="TreeGrafter"/>
</dbReference>
<feature type="transmembrane region" description="Helical" evidence="7">
    <location>
        <begin position="354"/>
        <end position="375"/>
    </location>
</feature>
<evidence type="ECO:0000256" key="1">
    <source>
        <dbReference type="ARBA" id="ARBA00004141"/>
    </source>
</evidence>
<comment type="subcellular location">
    <subcellularLocation>
        <location evidence="1">Membrane</location>
        <topology evidence="1">Multi-pass membrane protein</topology>
    </subcellularLocation>
</comment>
<evidence type="ECO:0000313" key="10">
    <source>
        <dbReference type="Proteomes" id="UP000789524"/>
    </source>
</evidence>
<dbReference type="InterPro" id="IPR045263">
    <property type="entry name" value="GLUT"/>
</dbReference>
<dbReference type="Gene3D" id="1.20.1250.20">
    <property type="entry name" value="MFS general substrate transporter like domains"/>
    <property type="match status" value="1"/>
</dbReference>
<sequence length="618" mass="67552">MRGAGTLIPARFLTLLGHFCVLVTLLWENNQSVRLCLPSHYIDSHFQTYHKRLVVGLAVSVVFIAIEFITFILGVTMFSSSVALTSITGHGFASIFLSYFIMDGWFCDWFWIIFLFCSVIPFVTDISVAFVTLYKVQVLSHLPLSPLFEFAILSFEPITNEHQHLTSSNEYKAGWSFYLVLAGVVTTLGSSLPVGFNIGVVNTPAEILKNFCNESFISRYDLPLDNKWLNVLWSAVVSTFIVGGCIGSLLGSVLADKLGRKKATISTNILFICGGVMFLLCRAANSVEMMIVGRFLVGLAGGLTTSIVPMYLTELAPTSLTGAMGVACPMGVNVGVLVGQVMGLDCLLGGADNWPYLLSCFMVLVIISLPILCVLPESPKYLFVVRRDEVAALDELSRVRGESVSRVSCELECLRFESPSRSGSLLSALRNPALRLPLLLVCAAQAGQQTSGINAVFYYSQSIFRQAGLSEHSSQLASISCGAINVCTAIVVSRVVSHAGRRPLLLGSTLAATLSLAALGFAKIYSVRRRILDAVRVYVNSSHLCSSVRPLGLGPIPYFIASELFEVSSRSAGMSWGSLANWGGNFIVGMTFPYYERYTRSILLLRVRWHYRNTLLFP</sequence>
<keyword evidence="6" id="KW-0813">Transport</keyword>
<dbReference type="PROSITE" id="PS50850">
    <property type="entry name" value="MFS"/>
    <property type="match status" value="1"/>
</dbReference>
<keyword evidence="2 7" id="KW-0812">Transmembrane</keyword>
<feature type="domain" description="Major facilitator superfamily (MFS) profile" evidence="8">
    <location>
        <begin position="183"/>
        <end position="618"/>
    </location>
</feature>
<dbReference type="EMBL" id="CAKASE010000083">
    <property type="protein sequence ID" value="CAG9585097.1"/>
    <property type="molecule type" value="Genomic_DNA"/>
</dbReference>
<feature type="transmembrane region" description="Helical" evidence="7">
    <location>
        <begin position="6"/>
        <end position="27"/>
    </location>
</feature>
<feature type="transmembrane region" description="Helical" evidence="7">
    <location>
        <begin position="503"/>
        <end position="522"/>
    </location>
</feature>